<name>A2S0H3_BURM9</name>
<accession>A2S0H3</accession>
<dbReference type="KEGG" id="bml:BMA10229_1642"/>
<dbReference type="Proteomes" id="UP000002283">
    <property type="component" value="Chromosome II"/>
</dbReference>
<organism evidence="1 2">
    <name type="scientific">Burkholderia mallei (strain NCTC 10229)</name>
    <dbReference type="NCBI Taxonomy" id="412022"/>
    <lineage>
        <taxon>Bacteria</taxon>
        <taxon>Pseudomonadati</taxon>
        <taxon>Pseudomonadota</taxon>
        <taxon>Betaproteobacteria</taxon>
        <taxon>Burkholderiales</taxon>
        <taxon>Burkholderiaceae</taxon>
        <taxon>Burkholderia</taxon>
        <taxon>pseudomallei group</taxon>
    </lineage>
</organism>
<dbReference type="HOGENOM" id="CLU_3306047_0_0_4"/>
<dbReference type="EMBL" id="CP000545">
    <property type="protein sequence ID" value="ABM98530.2"/>
    <property type="molecule type" value="Genomic_DNA"/>
</dbReference>
<evidence type="ECO:0000313" key="2">
    <source>
        <dbReference type="Proteomes" id="UP000002283"/>
    </source>
</evidence>
<proteinExistence type="predicted"/>
<gene>
    <name evidence="1" type="ordered locus">BMA10229_1642</name>
</gene>
<dbReference type="AlphaFoldDB" id="A2S0H3"/>
<sequence>MRAAADSHARASHHRATYSLGASRRFSIASYDSNGKGYG</sequence>
<protein>
    <submittedName>
        <fullName evidence="1">Uncharacterized protein</fullName>
    </submittedName>
</protein>
<evidence type="ECO:0000313" key="1">
    <source>
        <dbReference type="EMBL" id="ABM98530.2"/>
    </source>
</evidence>
<reference evidence="1 2" key="1">
    <citation type="submission" date="2007-01" db="EMBL/GenBank/DDBJ databases">
        <authorList>
            <person name="DeShazer D."/>
            <person name="Woods D.E."/>
            <person name="Nierman W.C."/>
        </authorList>
    </citation>
    <scope>NUCLEOTIDE SEQUENCE [LARGE SCALE GENOMIC DNA]</scope>
    <source>
        <strain evidence="1 2">NCTC 10229</strain>
    </source>
</reference>